<evidence type="ECO:0000313" key="5">
    <source>
        <dbReference type="Proteomes" id="UP000179807"/>
    </source>
</evidence>
<keyword evidence="1" id="KW-0880">Kelch repeat</keyword>
<dbReference type="Proteomes" id="UP000179807">
    <property type="component" value="Unassembled WGS sequence"/>
</dbReference>
<dbReference type="InterPro" id="IPR015915">
    <property type="entry name" value="Kelch-typ_b-propeller"/>
</dbReference>
<feature type="region of interest" description="Disordered" evidence="3">
    <location>
        <begin position="24"/>
        <end position="48"/>
    </location>
</feature>
<dbReference type="VEuPathDB" id="TrichDB:TRFO_19439"/>
<evidence type="ECO:0000256" key="2">
    <source>
        <dbReference type="ARBA" id="ARBA00022737"/>
    </source>
</evidence>
<protein>
    <submittedName>
        <fullName evidence="4">Kelch motif family protein</fullName>
    </submittedName>
</protein>
<dbReference type="AlphaFoldDB" id="A0A1J4KJC2"/>
<dbReference type="Pfam" id="PF24681">
    <property type="entry name" value="Kelch_KLHDC2_KLHL20_DRC7"/>
    <property type="match status" value="1"/>
</dbReference>
<dbReference type="PANTHER" id="PTHR46647">
    <property type="entry name" value="RAB9 EFFECTOR PROTEIN WITH KELCH MOTIFS"/>
    <property type="match status" value="1"/>
</dbReference>
<dbReference type="OrthoDB" id="45365at2759"/>
<evidence type="ECO:0000256" key="3">
    <source>
        <dbReference type="SAM" id="MobiDB-lite"/>
    </source>
</evidence>
<organism evidence="4 5">
    <name type="scientific">Tritrichomonas foetus</name>
    <dbReference type="NCBI Taxonomy" id="1144522"/>
    <lineage>
        <taxon>Eukaryota</taxon>
        <taxon>Metamonada</taxon>
        <taxon>Parabasalia</taxon>
        <taxon>Tritrichomonadida</taxon>
        <taxon>Tritrichomonadidae</taxon>
        <taxon>Tritrichomonas</taxon>
    </lineage>
</organism>
<name>A0A1J4KJC2_9EUKA</name>
<dbReference type="Gene3D" id="2.120.10.80">
    <property type="entry name" value="Kelch-type beta propeller"/>
    <property type="match status" value="1"/>
</dbReference>
<dbReference type="EMBL" id="MLAK01000595">
    <property type="protein sequence ID" value="OHT11040.1"/>
    <property type="molecule type" value="Genomic_DNA"/>
</dbReference>
<comment type="caution">
    <text evidence="4">The sequence shown here is derived from an EMBL/GenBank/DDBJ whole genome shotgun (WGS) entry which is preliminary data.</text>
</comment>
<dbReference type="PANTHER" id="PTHR46647:SF1">
    <property type="entry name" value="RAB9 EFFECTOR PROTEIN WITH KELCH MOTIFS"/>
    <property type="match status" value="1"/>
</dbReference>
<dbReference type="SUPFAM" id="SSF117281">
    <property type="entry name" value="Kelch motif"/>
    <property type="match status" value="1"/>
</dbReference>
<reference evidence="4" key="1">
    <citation type="submission" date="2016-10" db="EMBL/GenBank/DDBJ databases">
        <authorList>
            <person name="Benchimol M."/>
            <person name="Almeida L.G."/>
            <person name="Vasconcelos A.T."/>
            <person name="Perreira-Neves A."/>
            <person name="Rosa I.A."/>
            <person name="Tasca T."/>
            <person name="Bogo M.R."/>
            <person name="de Souza W."/>
        </authorList>
    </citation>
    <scope>NUCLEOTIDE SEQUENCE [LARGE SCALE GENOMIC DNA]</scope>
    <source>
        <strain evidence="4">K</strain>
    </source>
</reference>
<dbReference type="InterPro" id="IPR052124">
    <property type="entry name" value="Rab9_kelch_effector"/>
</dbReference>
<evidence type="ECO:0000313" key="4">
    <source>
        <dbReference type="EMBL" id="OHT11040.1"/>
    </source>
</evidence>
<dbReference type="GeneID" id="94835498"/>
<accession>A0A1J4KJC2</accession>
<gene>
    <name evidence="4" type="ORF">TRFO_19439</name>
</gene>
<keyword evidence="2" id="KW-0677">Repeat</keyword>
<sequence>MGNEESTTGAVAIRQLPADMYLPMGGMRMNDEKGKTPAQAESPVTRPHQRTHIVKTAFSGIWSLEDPDSLTIPSSRTGHFSTYCDALKVAVIGLGIGSDGQFYDDIWLLKPLERSWSQLPLNSTNGQISPRSGARATVIGTTLYIFGGSHEPMFYNDLYAVNLENGNIKFVQTTGQVPSPRTYPVLSSHNKEIILWGGYDGTWPSELYILDTETFVWACHPQDIGGRTNIAYDKVGDHIFGYGSAKTGGLLDIDIPNRKVTLQPTTGPEPSAAITDAAFVHFDNYLMFIGGKAASASTLIYAIDLTSFRWFVFHILPDGSTVSAVDGIISDLGFFMLPRTHSVGCIYVPESREIIAFLGFPLKDPSQLFILKVGEALSLLHLRTDMLQTIAPVDPSHP</sequence>
<dbReference type="RefSeq" id="XP_068364176.1">
    <property type="nucleotide sequence ID" value="XM_068500794.1"/>
</dbReference>
<evidence type="ECO:0000256" key="1">
    <source>
        <dbReference type="ARBA" id="ARBA00022441"/>
    </source>
</evidence>
<keyword evidence="5" id="KW-1185">Reference proteome</keyword>
<proteinExistence type="predicted"/>